<dbReference type="Gene3D" id="3.40.30.10">
    <property type="entry name" value="Glutaredoxin"/>
    <property type="match status" value="1"/>
</dbReference>
<comment type="caution">
    <text evidence="2">The sequence shown here is derived from an EMBL/GenBank/DDBJ whole genome shotgun (WGS) entry which is preliminary data.</text>
</comment>
<dbReference type="CDD" id="cd02976">
    <property type="entry name" value="NrdH"/>
    <property type="match status" value="1"/>
</dbReference>
<dbReference type="Pfam" id="PF00462">
    <property type="entry name" value="Glutaredoxin"/>
    <property type="match status" value="1"/>
</dbReference>
<feature type="domain" description="GST N-terminal" evidence="1">
    <location>
        <begin position="13"/>
        <end position="92"/>
    </location>
</feature>
<dbReference type="SUPFAM" id="SSF52833">
    <property type="entry name" value="Thioredoxin-like"/>
    <property type="match status" value="1"/>
</dbReference>
<evidence type="ECO:0000259" key="1">
    <source>
        <dbReference type="PROSITE" id="PS50404"/>
    </source>
</evidence>
<dbReference type="PROSITE" id="PS51354">
    <property type="entry name" value="GLUTAREDOXIN_2"/>
    <property type="match status" value="1"/>
</dbReference>
<evidence type="ECO:0000313" key="2">
    <source>
        <dbReference type="EMBL" id="HDQ99686.1"/>
    </source>
</evidence>
<gene>
    <name evidence="2" type="ORF">ENN51_05300</name>
</gene>
<dbReference type="PROSITE" id="PS50404">
    <property type="entry name" value="GST_NTER"/>
    <property type="match status" value="1"/>
</dbReference>
<accession>A0A7V0T671</accession>
<protein>
    <submittedName>
        <fullName evidence="2">Glutaredoxin family protein</fullName>
    </submittedName>
</protein>
<dbReference type="InterPro" id="IPR036249">
    <property type="entry name" value="Thioredoxin-like_sf"/>
</dbReference>
<dbReference type="Proteomes" id="UP000885672">
    <property type="component" value="Unassembled WGS sequence"/>
</dbReference>
<dbReference type="AlphaFoldDB" id="A0A7V0T671"/>
<reference evidence="2" key="1">
    <citation type="journal article" date="2020" name="mSystems">
        <title>Genome- and Community-Level Interaction Insights into Carbon Utilization and Element Cycling Functions of Hydrothermarchaeota in Hydrothermal Sediment.</title>
        <authorList>
            <person name="Zhou Z."/>
            <person name="Liu Y."/>
            <person name="Xu W."/>
            <person name="Pan J."/>
            <person name="Luo Z.H."/>
            <person name="Li M."/>
        </authorList>
    </citation>
    <scope>NUCLEOTIDE SEQUENCE [LARGE SCALE GENOMIC DNA]</scope>
    <source>
        <strain evidence="2">SpSt-1182</strain>
    </source>
</reference>
<sequence>MPTAKEPGANKKHKVRLYGLSTCGWCRKTKELLDSQQVEYEYVYVDQCEGDERAELTAAVRALNPRGSFPTVEIDGEVVVGYDDDRILELLG</sequence>
<dbReference type="EMBL" id="DSBX01000201">
    <property type="protein sequence ID" value="HDQ99686.1"/>
    <property type="molecule type" value="Genomic_DNA"/>
</dbReference>
<dbReference type="InterPro" id="IPR002109">
    <property type="entry name" value="Glutaredoxin"/>
</dbReference>
<organism evidence="2">
    <name type="scientific">candidate division WOR-3 bacterium</name>
    <dbReference type="NCBI Taxonomy" id="2052148"/>
    <lineage>
        <taxon>Bacteria</taxon>
        <taxon>Bacteria division WOR-3</taxon>
    </lineage>
</organism>
<proteinExistence type="predicted"/>
<dbReference type="InterPro" id="IPR004045">
    <property type="entry name" value="Glutathione_S-Trfase_N"/>
</dbReference>
<name>A0A7V0T671_UNCW3</name>